<sequence>MKESLETAGWSNAKTFAKFYSKEIKEHVSVKFQSAVLSHYKEAAEKKLGIKDDFAKDRDEGDLAKNRGEDDLAENVKKVVEFDPTNLLRMYYNSRKDAFCAVILKDGLYKRRHEETGFVADRPRPGRQRVTSLQQDRHSVLSHRRDRFRTSVQTARETR</sequence>
<reference evidence="2" key="1">
    <citation type="submission" date="2022-11" db="EMBL/GenBank/DDBJ databases">
        <title>Centuries of genome instability and evolution in soft-shell clam transmissible cancer (bioRxiv).</title>
        <authorList>
            <person name="Hart S.F.M."/>
            <person name="Yonemitsu M.A."/>
            <person name="Giersch R.M."/>
            <person name="Beal B.F."/>
            <person name="Arriagada G."/>
            <person name="Davis B.W."/>
            <person name="Ostrander E.A."/>
            <person name="Goff S.P."/>
            <person name="Metzger M.J."/>
        </authorList>
    </citation>
    <scope>NUCLEOTIDE SEQUENCE</scope>
    <source>
        <strain evidence="2">MELC-2E11</strain>
        <tissue evidence="2">Siphon/mantle</tissue>
    </source>
</reference>
<keyword evidence="3" id="KW-1185">Reference proteome</keyword>
<evidence type="ECO:0000313" key="2">
    <source>
        <dbReference type="EMBL" id="WAR12348.1"/>
    </source>
</evidence>
<evidence type="ECO:0000256" key="1">
    <source>
        <dbReference type="SAM" id="MobiDB-lite"/>
    </source>
</evidence>
<feature type="compositionally biased region" description="Polar residues" evidence="1">
    <location>
        <begin position="150"/>
        <end position="159"/>
    </location>
</feature>
<evidence type="ECO:0000313" key="3">
    <source>
        <dbReference type="Proteomes" id="UP001164746"/>
    </source>
</evidence>
<protein>
    <submittedName>
        <fullName evidence="2">Uncharacterized protein</fullName>
    </submittedName>
</protein>
<organism evidence="2 3">
    <name type="scientific">Mya arenaria</name>
    <name type="common">Soft-shell clam</name>
    <dbReference type="NCBI Taxonomy" id="6604"/>
    <lineage>
        <taxon>Eukaryota</taxon>
        <taxon>Metazoa</taxon>
        <taxon>Spiralia</taxon>
        <taxon>Lophotrochozoa</taxon>
        <taxon>Mollusca</taxon>
        <taxon>Bivalvia</taxon>
        <taxon>Autobranchia</taxon>
        <taxon>Heteroconchia</taxon>
        <taxon>Euheterodonta</taxon>
        <taxon>Imparidentia</taxon>
        <taxon>Neoheterodontei</taxon>
        <taxon>Myida</taxon>
        <taxon>Myoidea</taxon>
        <taxon>Myidae</taxon>
        <taxon>Mya</taxon>
    </lineage>
</organism>
<proteinExistence type="predicted"/>
<dbReference type="Proteomes" id="UP001164746">
    <property type="component" value="Chromosome 8"/>
</dbReference>
<accession>A0ABY7EQW8</accession>
<dbReference type="EMBL" id="CP111019">
    <property type="protein sequence ID" value="WAR12348.1"/>
    <property type="molecule type" value="Genomic_DNA"/>
</dbReference>
<name>A0ABY7EQW8_MYAAR</name>
<feature type="region of interest" description="Disordered" evidence="1">
    <location>
        <begin position="119"/>
        <end position="159"/>
    </location>
</feature>
<gene>
    <name evidence="2" type="ORF">MAR_026528</name>
</gene>